<dbReference type="InterPro" id="IPR039420">
    <property type="entry name" value="WalR-like"/>
</dbReference>
<dbReference type="PANTHER" id="PTHR43214">
    <property type="entry name" value="TWO-COMPONENT RESPONSE REGULATOR"/>
    <property type="match status" value="1"/>
</dbReference>
<evidence type="ECO:0000259" key="4">
    <source>
        <dbReference type="PROSITE" id="PS50110"/>
    </source>
</evidence>
<dbReference type="InterPro" id="IPR058245">
    <property type="entry name" value="NreC/VraR/RcsB-like_REC"/>
</dbReference>
<sequence length="140" mass="15002">MTELQLPSLDGIDVIRTIRRRWSGTPVLVLSANTAEGRAAEALNAGAHGYVLKRSGSDKLLDAVNALRAGRSYVDAGLNAGQLDATRKQPAKTGVGIEKASLTARERQVLKPIAEGKYERPARSASTASRSFFEPLRLST</sequence>
<accession>A0ABD5CSI8</accession>
<evidence type="ECO:0000313" key="5">
    <source>
        <dbReference type="EMBL" id="MDR6208104.1"/>
    </source>
</evidence>
<organism evidence="5 6">
    <name type="scientific">Paraburkholderia graminis</name>
    <dbReference type="NCBI Taxonomy" id="60548"/>
    <lineage>
        <taxon>Bacteria</taxon>
        <taxon>Pseudomonadati</taxon>
        <taxon>Pseudomonadota</taxon>
        <taxon>Betaproteobacteria</taxon>
        <taxon>Burkholderiales</taxon>
        <taxon>Burkholderiaceae</taxon>
        <taxon>Paraburkholderia</taxon>
    </lineage>
</organism>
<evidence type="ECO:0000256" key="3">
    <source>
        <dbReference type="SAM" id="MobiDB-lite"/>
    </source>
</evidence>
<dbReference type="InterPro" id="IPR011006">
    <property type="entry name" value="CheY-like_superfamily"/>
</dbReference>
<dbReference type="PROSITE" id="PS50110">
    <property type="entry name" value="RESPONSE_REGULATORY"/>
    <property type="match status" value="1"/>
</dbReference>
<dbReference type="Gene3D" id="3.40.50.2300">
    <property type="match status" value="1"/>
</dbReference>
<dbReference type="Pfam" id="PF00072">
    <property type="entry name" value="Response_reg"/>
    <property type="match status" value="1"/>
</dbReference>
<proteinExistence type="predicted"/>
<evidence type="ECO:0000256" key="1">
    <source>
        <dbReference type="ARBA" id="ARBA00023125"/>
    </source>
</evidence>
<reference evidence="5 6" key="1">
    <citation type="submission" date="2023-08" db="EMBL/GenBank/DDBJ databases">
        <title>Genome sequencing of plant associated microbes to promote plant fitness in Sorghum bicolor and Oryza sativa.</title>
        <authorList>
            <person name="Coleman-Derr D."/>
        </authorList>
    </citation>
    <scope>NUCLEOTIDE SEQUENCE [LARGE SCALE GENOMIC DNA]</scope>
    <source>
        <strain evidence="5 6">SLBN-33</strain>
    </source>
</reference>
<gene>
    <name evidence="5" type="ORF">QF025_006905</name>
</gene>
<dbReference type="GO" id="GO:0003677">
    <property type="term" value="F:DNA binding"/>
    <property type="evidence" value="ECO:0007669"/>
    <property type="project" value="UniProtKB-KW"/>
</dbReference>
<comment type="caution">
    <text evidence="2">Lacks conserved residue(s) required for the propagation of feature annotation.</text>
</comment>
<feature type="region of interest" description="Disordered" evidence="3">
    <location>
        <begin position="113"/>
        <end position="140"/>
    </location>
</feature>
<dbReference type="CDD" id="cd17535">
    <property type="entry name" value="REC_NarL-like"/>
    <property type="match status" value="1"/>
</dbReference>
<dbReference type="EMBL" id="JAVIZN010000003">
    <property type="protein sequence ID" value="MDR6208104.1"/>
    <property type="molecule type" value="Genomic_DNA"/>
</dbReference>
<dbReference type="Proteomes" id="UP001245184">
    <property type="component" value="Unassembled WGS sequence"/>
</dbReference>
<evidence type="ECO:0000313" key="6">
    <source>
        <dbReference type="Proteomes" id="UP001245184"/>
    </source>
</evidence>
<feature type="compositionally biased region" description="Basic and acidic residues" evidence="3">
    <location>
        <begin position="113"/>
        <end position="122"/>
    </location>
</feature>
<evidence type="ECO:0000256" key="2">
    <source>
        <dbReference type="PROSITE-ProRule" id="PRU00169"/>
    </source>
</evidence>
<dbReference type="InterPro" id="IPR001789">
    <property type="entry name" value="Sig_transdc_resp-reg_receiver"/>
</dbReference>
<comment type="caution">
    <text evidence="5">The sequence shown here is derived from an EMBL/GenBank/DDBJ whole genome shotgun (WGS) entry which is preliminary data.</text>
</comment>
<name>A0ABD5CSI8_9BURK</name>
<protein>
    <submittedName>
        <fullName evidence="5">DNA-binding NarL/FixJ family response regulator</fullName>
    </submittedName>
</protein>
<dbReference type="SUPFAM" id="SSF52172">
    <property type="entry name" value="CheY-like"/>
    <property type="match status" value="1"/>
</dbReference>
<feature type="domain" description="Response regulatory" evidence="4">
    <location>
        <begin position="1"/>
        <end position="68"/>
    </location>
</feature>
<keyword evidence="1 5" id="KW-0238">DNA-binding</keyword>
<dbReference type="AlphaFoldDB" id="A0ABD5CSI8"/>